<evidence type="ECO:0000259" key="10">
    <source>
        <dbReference type="SMART" id="SM00852"/>
    </source>
</evidence>
<dbReference type="Gene3D" id="3.40.980.10">
    <property type="entry name" value="MoaB/Mog-like domain"/>
    <property type="match status" value="1"/>
</dbReference>
<dbReference type="InterPro" id="IPR036688">
    <property type="entry name" value="MoeA_C_domain_IV_sf"/>
</dbReference>
<comment type="function">
    <text evidence="1 9">Catalyzes the insertion of molybdate into adenylated molybdopterin with the concomitant release of AMP.</text>
</comment>
<protein>
    <recommendedName>
        <fullName evidence="5 9">Molybdopterin molybdenumtransferase</fullName>
        <ecNumber evidence="4 9">2.10.1.1</ecNumber>
    </recommendedName>
</protein>
<dbReference type="NCBIfam" id="NF045515">
    <property type="entry name" value="Glp_gephyrin"/>
    <property type="match status" value="1"/>
</dbReference>
<evidence type="ECO:0000256" key="9">
    <source>
        <dbReference type="RuleBase" id="RU365090"/>
    </source>
</evidence>
<name>A0A1H3F987_9BACI</name>
<dbReference type="Gene3D" id="2.170.190.11">
    <property type="entry name" value="Molybdopterin biosynthesis moea protein, domain 3"/>
    <property type="match status" value="1"/>
</dbReference>
<keyword evidence="9" id="KW-0460">Magnesium</keyword>
<dbReference type="Pfam" id="PF00994">
    <property type="entry name" value="MoCF_biosynth"/>
    <property type="match status" value="1"/>
</dbReference>
<dbReference type="PANTHER" id="PTHR10192">
    <property type="entry name" value="MOLYBDOPTERIN BIOSYNTHESIS PROTEIN"/>
    <property type="match status" value="1"/>
</dbReference>
<feature type="domain" description="MoaB/Mog" evidence="10">
    <location>
        <begin position="185"/>
        <end position="324"/>
    </location>
</feature>
<keyword evidence="12" id="KW-1185">Reference proteome</keyword>
<dbReference type="Gene3D" id="2.40.340.10">
    <property type="entry name" value="MoeA, C-terminal, domain IV"/>
    <property type="match status" value="1"/>
</dbReference>
<comment type="catalytic activity">
    <reaction evidence="8">
        <text>adenylyl-molybdopterin + molybdate = Mo-molybdopterin + AMP + H(+)</text>
        <dbReference type="Rhea" id="RHEA:35047"/>
        <dbReference type="ChEBI" id="CHEBI:15378"/>
        <dbReference type="ChEBI" id="CHEBI:36264"/>
        <dbReference type="ChEBI" id="CHEBI:62727"/>
        <dbReference type="ChEBI" id="CHEBI:71302"/>
        <dbReference type="ChEBI" id="CHEBI:456215"/>
        <dbReference type="EC" id="2.10.1.1"/>
    </reaction>
</comment>
<comment type="similarity">
    <text evidence="3 9">Belongs to the MoeA family.</text>
</comment>
<evidence type="ECO:0000256" key="1">
    <source>
        <dbReference type="ARBA" id="ARBA00002901"/>
    </source>
</evidence>
<dbReference type="SUPFAM" id="SSF63882">
    <property type="entry name" value="MoeA N-terminal region -like"/>
    <property type="match status" value="1"/>
</dbReference>
<evidence type="ECO:0000313" key="11">
    <source>
        <dbReference type="EMBL" id="SDX86928.1"/>
    </source>
</evidence>
<dbReference type="InterPro" id="IPR005111">
    <property type="entry name" value="MoeA_C_domain_IV"/>
</dbReference>
<keyword evidence="7 9" id="KW-0501">Molybdenum cofactor biosynthesis</keyword>
<evidence type="ECO:0000256" key="7">
    <source>
        <dbReference type="ARBA" id="ARBA00023150"/>
    </source>
</evidence>
<comment type="pathway">
    <text evidence="2 9">Cofactor biosynthesis; molybdopterin biosynthesis.</text>
</comment>
<dbReference type="InterPro" id="IPR001453">
    <property type="entry name" value="MoaB/Mog_dom"/>
</dbReference>
<dbReference type="RefSeq" id="WP_093106873.1">
    <property type="nucleotide sequence ID" value="NZ_FNOS01000003.1"/>
</dbReference>
<evidence type="ECO:0000256" key="5">
    <source>
        <dbReference type="ARBA" id="ARBA00021108"/>
    </source>
</evidence>
<dbReference type="SMART" id="SM00852">
    <property type="entry name" value="MoCF_biosynth"/>
    <property type="match status" value="1"/>
</dbReference>
<evidence type="ECO:0000256" key="6">
    <source>
        <dbReference type="ARBA" id="ARBA00022505"/>
    </source>
</evidence>
<proteinExistence type="inferred from homology"/>
<dbReference type="CDD" id="cd00887">
    <property type="entry name" value="MoeA"/>
    <property type="match status" value="1"/>
</dbReference>
<dbReference type="Proteomes" id="UP000198647">
    <property type="component" value="Unassembled WGS sequence"/>
</dbReference>
<evidence type="ECO:0000256" key="4">
    <source>
        <dbReference type="ARBA" id="ARBA00013269"/>
    </source>
</evidence>
<evidence type="ECO:0000256" key="2">
    <source>
        <dbReference type="ARBA" id="ARBA00005046"/>
    </source>
</evidence>
<dbReference type="Pfam" id="PF03454">
    <property type="entry name" value="MoeA_C"/>
    <property type="match status" value="1"/>
</dbReference>
<evidence type="ECO:0000313" key="12">
    <source>
        <dbReference type="Proteomes" id="UP000198647"/>
    </source>
</evidence>
<dbReference type="SUPFAM" id="SSF53218">
    <property type="entry name" value="Molybdenum cofactor biosynthesis proteins"/>
    <property type="match status" value="1"/>
</dbReference>
<comment type="cofactor">
    <cofactor evidence="9">
        <name>Mg(2+)</name>
        <dbReference type="ChEBI" id="CHEBI:18420"/>
    </cofactor>
</comment>
<dbReference type="InterPro" id="IPR005110">
    <property type="entry name" value="MoeA_linker/N"/>
</dbReference>
<dbReference type="EMBL" id="FNOS01000003">
    <property type="protein sequence ID" value="SDX86928.1"/>
    <property type="molecule type" value="Genomic_DNA"/>
</dbReference>
<dbReference type="PANTHER" id="PTHR10192:SF5">
    <property type="entry name" value="GEPHYRIN"/>
    <property type="match status" value="1"/>
</dbReference>
<dbReference type="InterPro" id="IPR036135">
    <property type="entry name" value="MoeA_linker/N_sf"/>
</dbReference>
<reference evidence="11 12" key="1">
    <citation type="submission" date="2016-10" db="EMBL/GenBank/DDBJ databases">
        <authorList>
            <person name="Varghese N."/>
            <person name="Submissions S."/>
        </authorList>
    </citation>
    <scope>NUCLEOTIDE SEQUENCE [LARGE SCALE GENOMIC DNA]</scope>
    <source>
        <strain evidence="11 12">DSM 20748</strain>
    </source>
</reference>
<dbReference type="NCBIfam" id="TIGR00177">
    <property type="entry name" value="molyb_syn"/>
    <property type="match status" value="1"/>
</dbReference>
<keyword evidence="6 9" id="KW-0500">Molybdenum</keyword>
<accession>A0A1H3F987</accession>
<dbReference type="SUPFAM" id="SSF63867">
    <property type="entry name" value="MoeA C-terminal domain-like"/>
    <property type="match status" value="1"/>
</dbReference>
<dbReference type="InterPro" id="IPR036425">
    <property type="entry name" value="MoaB/Mog-like_dom_sf"/>
</dbReference>
<keyword evidence="9" id="KW-0479">Metal-binding</keyword>
<sequence length="422" mass="45692">MLTVRKPISVEEAIERCRARVKLQDIQKISLYEAEGRVLASPVYADQSLPPFDRSPYDGYALRAGDTKGASGENRVYLKVIDHIGAGDVSECIPGEKEAVRIMTGAKLPEATDAVAMFEQAREEKEGFSLRKTFVPGENVSFAGEDVQEGELLLEPGRTITAGVIALLAGAGVVEVPVYRKMKIGIIATGSELVDAGVFPPPGKIRDSNTPMIAASVKEAGAEPVVFAGVKDEEESLRKAVVQALEETDALITTGGVSVGDFDFMPAIYEWVGAEVLFNKVGMRPGSVTTVAVTEKGTFLFGLSGNPSACFTGFELFARPVLRESMGDRFPYRAFEYGRLKESFPKKNPFTRFVRAEYDRSTGEVNPAGFNKSNAVAALAKANVLVILRGGTSHIEKGEKVAMMMLRDTEGVDRWEIPGHSR</sequence>
<evidence type="ECO:0000256" key="8">
    <source>
        <dbReference type="ARBA" id="ARBA00047317"/>
    </source>
</evidence>
<gene>
    <name evidence="11" type="ORF">SAMN04488081_1552</name>
</gene>
<organism evidence="11 12">
    <name type="scientific">Salimicrobium album</name>
    <dbReference type="NCBI Taxonomy" id="50717"/>
    <lineage>
        <taxon>Bacteria</taxon>
        <taxon>Bacillati</taxon>
        <taxon>Bacillota</taxon>
        <taxon>Bacilli</taxon>
        <taxon>Bacillales</taxon>
        <taxon>Bacillaceae</taxon>
        <taxon>Salimicrobium</taxon>
    </lineage>
</organism>
<dbReference type="Pfam" id="PF03453">
    <property type="entry name" value="MoeA_N"/>
    <property type="match status" value="1"/>
</dbReference>
<dbReference type="InterPro" id="IPR038987">
    <property type="entry name" value="MoeA-like"/>
</dbReference>
<dbReference type="EC" id="2.10.1.1" evidence="4 9"/>
<comment type="caution">
    <text evidence="11">The sequence shown here is derived from an EMBL/GenBank/DDBJ whole genome shotgun (WGS) entry which is preliminary data.</text>
</comment>
<evidence type="ECO:0000256" key="3">
    <source>
        <dbReference type="ARBA" id="ARBA00010763"/>
    </source>
</evidence>
<keyword evidence="9" id="KW-0808">Transferase</keyword>
<dbReference type="Gene3D" id="3.90.105.10">
    <property type="entry name" value="Molybdopterin biosynthesis moea protein, domain 2"/>
    <property type="match status" value="1"/>
</dbReference>